<reference evidence="1" key="1">
    <citation type="submission" date="2019-05" db="EMBL/GenBank/DDBJ databases">
        <authorList>
            <person name="Piombo E."/>
        </authorList>
    </citation>
    <scope>NUCLEOTIDE SEQUENCE</scope>
    <source>
        <strain evidence="1">C2S</strain>
    </source>
</reference>
<evidence type="ECO:0000313" key="2">
    <source>
        <dbReference type="Proteomes" id="UP000760494"/>
    </source>
</evidence>
<dbReference type="Proteomes" id="UP000760494">
    <property type="component" value="Unassembled WGS sequence"/>
</dbReference>
<comment type="caution">
    <text evidence="1">The sequence shown here is derived from an EMBL/GenBank/DDBJ whole genome shotgun (WGS) entry which is preliminary data.</text>
</comment>
<sequence>MSPIVRDAILTCEGKTYIADCDVERQKMNDIFRNAYLSTNNQSREFAIIPYEVKAIAPSFMFTLEFTDSKWYSRAWVGQEVNFSARLVILRLTFVFFRYPEILICKNGARNETAIVQKGLREYHSKQYQDAQPFAFFRTCIESISTMDITFESDRLAAIAGVAKQVSQAAGSKYTAGLWAEDIYKILTVAFSSCLYELRSEIRNLYLLMVYPAEKEGEYYRVGSFEAQSAADDDNDENTGVLMEDKWEESGIVII</sequence>
<dbReference type="EMBL" id="CABFJX010000391">
    <property type="protein sequence ID" value="VTT78224.1"/>
    <property type="molecule type" value="Genomic_DNA"/>
</dbReference>
<protein>
    <recommendedName>
        <fullName evidence="3">Heterokaryon incompatibility domain-containing protein</fullName>
    </recommendedName>
</protein>
<evidence type="ECO:0000313" key="1">
    <source>
        <dbReference type="EMBL" id="VTT78224.1"/>
    </source>
</evidence>
<name>A0A9Q9RVP6_FUSFU</name>
<dbReference type="AlphaFoldDB" id="A0A9Q9RVP6"/>
<accession>A0A9Q9RVP6</accession>
<organism evidence="1 2">
    <name type="scientific">Fusarium fujikuroi</name>
    <name type="common">Bakanae and foot rot disease fungus</name>
    <name type="synonym">Gibberella fujikuroi</name>
    <dbReference type="NCBI Taxonomy" id="5127"/>
    <lineage>
        <taxon>Eukaryota</taxon>
        <taxon>Fungi</taxon>
        <taxon>Dikarya</taxon>
        <taxon>Ascomycota</taxon>
        <taxon>Pezizomycotina</taxon>
        <taxon>Sordariomycetes</taxon>
        <taxon>Hypocreomycetidae</taxon>
        <taxon>Hypocreales</taxon>
        <taxon>Nectriaceae</taxon>
        <taxon>Fusarium</taxon>
        <taxon>Fusarium fujikuroi species complex</taxon>
    </lineage>
</organism>
<dbReference type="PANTHER" id="PTHR33112:SF16">
    <property type="entry name" value="HETEROKARYON INCOMPATIBILITY DOMAIN-CONTAINING PROTEIN"/>
    <property type="match status" value="1"/>
</dbReference>
<gene>
    <name evidence="1" type="ORF">C2S_10944</name>
</gene>
<evidence type="ECO:0008006" key="3">
    <source>
        <dbReference type="Google" id="ProtNLM"/>
    </source>
</evidence>
<dbReference type="PANTHER" id="PTHR33112">
    <property type="entry name" value="DOMAIN PROTEIN, PUTATIVE-RELATED"/>
    <property type="match status" value="1"/>
</dbReference>
<proteinExistence type="predicted"/>